<evidence type="ECO:0000313" key="10">
    <source>
        <dbReference type="EMBL" id="OGC41339.1"/>
    </source>
</evidence>
<dbReference type="EMBL" id="MEUM01000110">
    <property type="protein sequence ID" value="OGC41339.1"/>
    <property type="molecule type" value="Genomic_DNA"/>
</dbReference>
<dbReference type="Pfam" id="PF12704">
    <property type="entry name" value="MacB_PCD"/>
    <property type="match status" value="1"/>
</dbReference>
<gene>
    <name evidence="10" type="ORF">A2Y85_01460</name>
</gene>
<evidence type="ECO:0000313" key="11">
    <source>
        <dbReference type="Proteomes" id="UP000177025"/>
    </source>
</evidence>
<reference evidence="10 11" key="1">
    <citation type="journal article" date="2016" name="Nat. Commun.">
        <title>Thousands of microbial genomes shed light on interconnected biogeochemical processes in an aquifer system.</title>
        <authorList>
            <person name="Anantharaman K."/>
            <person name="Brown C.T."/>
            <person name="Hug L.A."/>
            <person name="Sharon I."/>
            <person name="Castelle C.J."/>
            <person name="Probst A.J."/>
            <person name="Thomas B.C."/>
            <person name="Singh A."/>
            <person name="Wilkins M.J."/>
            <person name="Karaoz U."/>
            <person name="Brodie E.L."/>
            <person name="Williams K.H."/>
            <person name="Hubbard S.S."/>
            <person name="Banfield J.F."/>
        </authorList>
    </citation>
    <scope>NUCLEOTIDE SEQUENCE [LARGE SCALE GENOMIC DNA]</scope>
</reference>
<evidence type="ECO:0000259" key="9">
    <source>
        <dbReference type="Pfam" id="PF12704"/>
    </source>
</evidence>
<dbReference type="GO" id="GO:0044874">
    <property type="term" value="P:lipoprotein localization to outer membrane"/>
    <property type="evidence" value="ECO:0007669"/>
    <property type="project" value="TreeGrafter"/>
</dbReference>
<keyword evidence="4 7" id="KW-0812">Transmembrane</keyword>
<dbReference type="InterPro" id="IPR025857">
    <property type="entry name" value="MacB_PCD"/>
</dbReference>
<evidence type="ECO:0000256" key="2">
    <source>
        <dbReference type="ARBA" id="ARBA00005236"/>
    </source>
</evidence>
<accession>A0A1F4U8X5</accession>
<evidence type="ECO:0000256" key="3">
    <source>
        <dbReference type="ARBA" id="ARBA00022475"/>
    </source>
</evidence>
<evidence type="ECO:0000256" key="7">
    <source>
        <dbReference type="SAM" id="Phobius"/>
    </source>
</evidence>
<dbReference type="Pfam" id="PF02687">
    <property type="entry name" value="FtsX"/>
    <property type="match status" value="1"/>
</dbReference>
<dbReference type="GO" id="GO:0098797">
    <property type="term" value="C:plasma membrane protein complex"/>
    <property type="evidence" value="ECO:0007669"/>
    <property type="project" value="TreeGrafter"/>
</dbReference>
<evidence type="ECO:0000256" key="1">
    <source>
        <dbReference type="ARBA" id="ARBA00004651"/>
    </source>
</evidence>
<feature type="transmembrane region" description="Helical" evidence="7">
    <location>
        <begin position="263"/>
        <end position="288"/>
    </location>
</feature>
<dbReference type="AlphaFoldDB" id="A0A1F4U8X5"/>
<proteinExistence type="inferred from homology"/>
<comment type="caution">
    <text evidence="10">The sequence shown here is derived from an EMBL/GenBank/DDBJ whole genome shotgun (WGS) entry which is preliminary data.</text>
</comment>
<feature type="transmembrane region" description="Helical" evidence="7">
    <location>
        <begin position="308"/>
        <end position="333"/>
    </location>
</feature>
<sequence>MNTEFFIARRYLYSKKRKIFSLSTTIAIGGLVVGVAALLITLSMMNGFQNELRRRILGGTPHIIVGKYFNEPLDNHAMIMDKLRSESFIEGMAPFVAQKSIVRFQRQMDGVFLKGVEPELERTITEISSKIVDGAFELKDGCVIGIELAHNLRIDIGDTLIIAYPFGDQFGVLPRVKKVVLKGIFDFGYYEYNSILVIMHIKDVQALFDMKGMVSGIELKVNDVYKTPVYSKIIEEKLAYPYRAKDWIESNRNIFAALKLEKIVTFIVLALIILVGGFNIVGTLANLVKKKTKEIGILRSFGISRIGIMKIFIFHGLIIGIAGTVLGLVFSFLACTVLSRYEFINLPGDVYFIETLPVEMETGDFVITAAAAIVITFLATLYPAIRATYLITVEALRNE</sequence>
<organism evidence="10 11">
    <name type="scientific">candidate division WOR-3 bacterium RBG_13_43_14</name>
    <dbReference type="NCBI Taxonomy" id="1802590"/>
    <lineage>
        <taxon>Bacteria</taxon>
        <taxon>Bacteria division WOR-3</taxon>
    </lineage>
</organism>
<comment type="similarity">
    <text evidence="2">Belongs to the ABC-4 integral membrane protein family. LolC/E subfamily.</text>
</comment>
<evidence type="ECO:0000256" key="4">
    <source>
        <dbReference type="ARBA" id="ARBA00022692"/>
    </source>
</evidence>
<feature type="transmembrane region" description="Helical" evidence="7">
    <location>
        <begin position="365"/>
        <end position="385"/>
    </location>
</feature>
<evidence type="ECO:0000256" key="6">
    <source>
        <dbReference type="ARBA" id="ARBA00023136"/>
    </source>
</evidence>
<dbReference type="Proteomes" id="UP000177025">
    <property type="component" value="Unassembled WGS sequence"/>
</dbReference>
<name>A0A1F4U8X5_UNCW3</name>
<feature type="domain" description="ABC3 transporter permease C-terminal" evidence="8">
    <location>
        <begin position="267"/>
        <end position="388"/>
    </location>
</feature>
<dbReference type="InterPro" id="IPR051447">
    <property type="entry name" value="Lipoprotein-release_system"/>
</dbReference>
<comment type="subcellular location">
    <subcellularLocation>
        <location evidence="1">Cell membrane</location>
        <topology evidence="1">Multi-pass membrane protein</topology>
    </subcellularLocation>
</comment>
<protein>
    <recommendedName>
        <fullName evidence="12">ABC transporter permease</fullName>
    </recommendedName>
</protein>
<dbReference type="PANTHER" id="PTHR30489:SF0">
    <property type="entry name" value="LIPOPROTEIN-RELEASING SYSTEM TRANSMEMBRANE PROTEIN LOLE"/>
    <property type="match status" value="1"/>
</dbReference>
<evidence type="ECO:0000259" key="8">
    <source>
        <dbReference type="Pfam" id="PF02687"/>
    </source>
</evidence>
<dbReference type="InterPro" id="IPR003838">
    <property type="entry name" value="ABC3_permease_C"/>
</dbReference>
<evidence type="ECO:0008006" key="12">
    <source>
        <dbReference type="Google" id="ProtNLM"/>
    </source>
</evidence>
<keyword evidence="6 7" id="KW-0472">Membrane</keyword>
<feature type="transmembrane region" description="Helical" evidence="7">
    <location>
        <begin position="20"/>
        <end position="45"/>
    </location>
</feature>
<evidence type="ECO:0000256" key="5">
    <source>
        <dbReference type="ARBA" id="ARBA00022989"/>
    </source>
</evidence>
<keyword evidence="3" id="KW-1003">Cell membrane</keyword>
<keyword evidence="5 7" id="KW-1133">Transmembrane helix</keyword>
<feature type="domain" description="MacB-like periplasmic core" evidence="9">
    <location>
        <begin position="24"/>
        <end position="223"/>
    </location>
</feature>
<dbReference type="PANTHER" id="PTHR30489">
    <property type="entry name" value="LIPOPROTEIN-RELEASING SYSTEM TRANSMEMBRANE PROTEIN LOLE"/>
    <property type="match status" value="1"/>
</dbReference>